<feature type="domain" description="UspA" evidence="2">
    <location>
        <begin position="152"/>
        <end position="266"/>
    </location>
</feature>
<dbReference type="Proteomes" id="UP001259572">
    <property type="component" value="Unassembled WGS sequence"/>
</dbReference>
<organism evidence="3 4">
    <name type="scientific">Sphingosinicella rhizophila</name>
    <dbReference type="NCBI Taxonomy" id="3050082"/>
    <lineage>
        <taxon>Bacteria</taxon>
        <taxon>Pseudomonadati</taxon>
        <taxon>Pseudomonadota</taxon>
        <taxon>Alphaproteobacteria</taxon>
        <taxon>Sphingomonadales</taxon>
        <taxon>Sphingosinicellaceae</taxon>
        <taxon>Sphingosinicella</taxon>
    </lineage>
</organism>
<proteinExistence type="inferred from homology"/>
<dbReference type="Pfam" id="PF00582">
    <property type="entry name" value="Usp"/>
    <property type="match status" value="1"/>
</dbReference>
<evidence type="ECO:0000313" key="4">
    <source>
        <dbReference type="Proteomes" id="UP001259572"/>
    </source>
</evidence>
<reference evidence="3 4" key="1">
    <citation type="submission" date="2023-05" db="EMBL/GenBank/DDBJ databases">
        <authorList>
            <person name="Guo Y."/>
        </authorList>
    </citation>
    <scope>NUCLEOTIDE SEQUENCE [LARGE SCALE GENOMIC DNA]</scope>
    <source>
        <strain evidence="3 4">GR2756</strain>
    </source>
</reference>
<comment type="caution">
    <text evidence="3">The sequence shown here is derived from an EMBL/GenBank/DDBJ whole genome shotgun (WGS) entry which is preliminary data.</text>
</comment>
<name>A0ABU3Q6H2_9SPHN</name>
<protein>
    <submittedName>
        <fullName evidence="3">Universal stress protein</fullName>
    </submittedName>
</protein>
<dbReference type="PANTHER" id="PTHR46268:SF15">
    <property type="entry name" value="UNIVERSAL STRESS PROTEIN HP_0031"/>
    <property type="match status" value="1"/>
</dbReference>
<evidence type="ECO:0000313" key="3">
    <source>
        <dbReference type="EMBL" id="MDT9599016.1"/>
    </source>
</evidence>
<comment type="similarity">
    <text evidence="1">Belongs to the universal stress protein A family.</text>
</comment>
<dbReference type="Gene3D" id="3.40.50.12370">
    <property type="match status" value="1"/>
</dbReference>
<dbReference type="PANTHER" id="PTHR46268">
    <property type="entry name" value="STRESS RESPONSE PROTEIN NHAX"/>
    <property type="match status" value="1"/>
</dbReference>
<gene>
    <name evidence="3" type="ORF">RQX22_08640</name>
</gene>
<evidence type="ECO:0000256" key="1">
    <source>
        <dbReference type="ARBA" id="ARBA00008791"/>
    </source>
</evidence>
<dbReference type="SUPFAM" id="SSF52402">
    <property type="entry name" value="Adenine nucleotide alpha hydrolases-like"/>
    <property type="match status" value="2"/>
</dbReference>
<dbReference type="PRINTS" id="PR01438">
    <property type="entry name" value="UNVRSLSTRESS"/>
</dbReference>
<sequence>MKSILLHVYDDTGLESRLQAAFDLARTFEGHVTCLHATPFEDYLAIDPLLMAYLPEEFSEKMKALRFALQARIEDRLRSEGLSWDWMHVDELPSRALIGASILADVVVVSLSGGALFRDEPRPLAAAVATKARAPVLAVPESLRALDLEAPVLIAWNGSSEAAAALRSSLPILRQASAVHIIEVQDKPAPYPRDAAARYLARHGIEAEISQRPQIQGSTSRTIESAGLALGAGMIVMGAYGHSRLREYLLGGVTHDLIGDCRLPLLLGH</sequence>
<dbReference type="InterPro" id="IPR006016">
    <property type="entry name" value="UspA"/>
</dbReference>
<keyword evidence="4" id="KW-1185">Reference proteome</keyword>
<dbReference type="RefSeq" id="WP_315725591.1">
    <property type="nucleotide sequence ID" value="NZ_JAVUPU010000004.1"/>
</dbReference>
<dbReference type="InterPro" id="IPR006015">
    <property type="entry name" value="Universal_stress_UspA"/>
</dbReference>
<dbReference type="CDD" id="cd00293">
    <property type="entry name" value="USP-like"/>
    <property type="match status" value="1"/>
</dbReference>
<dbReference type="EMBL" id="JAVUPU010000004">
    <property type="protein sequence ID" value="MDT9599016.1"/>
    <property type="molecule type" value="Genomic_DNA"/>
</dbReference>
<accession>A0ABU3Q6H2</accession>
<evidence type="ECO:0000259" key="2">
    <source>
        <dbReference type="Pfam" id="PF00582"/>
    </source>
</evidence>